<sequence>MRTLQFLRHGPTHYSSCIMIGKNLSHLGGVTQNQIKSVIHNLIFLQMSQTLKWTLMSGLNVKMIMMNLQGLLTKC</sequence>
<organism evidence="1 2">
    <name type="scientific">Holothuria leucospilota</name>
    <name type="common">Black long sea cucumber</name>
    <name type="synonym">Mertensiothuria leucospilota</name>
    <dbReference type="NCBI Taxonomy" id="206669"/>
    <lineage>
        <taxon>Eukaryota</taxon>
        <taxon>Metazoa</taxon>
        <taxon>Echinodermata</taxon>
        <taxon>Eleutherozoa</taxon>
        <taxon>Echinozoa</taxon>
        <taxon>Holothuroidea</taxon>
        <taxon>Aspidochirotacea</taxon>
        <taxon>Aspidochirotida</taxon>
        <taxon>Holothuriidae</taxon>
        <taxon>Holothuria</taxon>
    </lineage>
</organism>
<evidence type="ECO:0000313" key="2">
    <source>
        <dbReference type="Proteomes" id="UP001152320"/>
    </source>
</evidence>
<gene>
    <name evidence="1" type="ORF">HOLleu_03360</name>
</gene>
<reference evidence="1" key="1">
    <citation type="submission" date="2021-10" db="EMBL/GenBank/DDBJ databases">
        <title>Tropical sea cucumber genome reveals ecological adaptation and Cuvierian tubules defense mechanism.</title>
        <authorList>
            <person name="Chen T."/>
        </authorList>
    </citation>
    <scope>NUCLEOTIDE SEQUENCE</scope>
    <source>
        <strain evidence="1">Nanhai2018</strain>
        <tissue evidence="1">Muscle</tissue>
    </source>
</reference>
<dbReference type="Proteomes" id="UP001152320">
    <property type="component" value="Chromosome 1"/>
</dbReference>
<dbReference type="EMBL" id="JAIZAY010000001">
    <property type="protein sequence ID" value="KAJ8050237.1"/>
    <property type="molecule type" value="Genomic_DNA"/>
</dbReference>
<evidence type="ECO:0000313" key="1">
    <source>
        <dbReference type="EMBL" id="KAJ8050237.1"/>
    </source>
</evidence>
<keyword evidence="2" id="KW-1185">Reference proteome</keyword>
<proteinExistence type="predicted"/>
<protein>
    <submittedName>
        <fullName evidence="1">Uncharacterized protein</fullName>
    </submittedName>
</protein>
<name>A0A9Q1CQP5_HOLLE</name>
<comment type="caution">
    <text evidence="1">The sequence shown here is derived from an EMBL/GenBank/DDBJ whole genome shotgun (WGS) entry which is preliminary data.</text>
</comment>
<accession>A0A9Q1CQP5</accession>
<dbReference type="AlphaFoldDB" id="A0A9Q1CQP5"/>